<dbReference type="OrthoDB" id="1160422at2"/>
<dbReference type="Proteomes" id="UP000316855">
    <property type="component" value="Chromosome"/>
</dbReference>
<reference evidence="1 2" key="1">
    <citation type="submission" date="2019-02" db="EMBL/GenBank/DDBJ databases">
        <title>Deep-cultivation of Planctomycetes and their phenomic and genomic characterization uncovers novel biology.</title>
        <authorList>
            <person name="Wiegand S."/>
            <person name="Jogler M."/>
            <person name="Boedeker C."/>
            <person name="Pinto D."/>
            <person name="Vollmers J."/>
            <person name="Rivas-Marin E."/>
            <person name="Kohn T."/>
            <person name="Peeters S.H."/>
            <person name="Heuer A."/>
            <person name="Rast P."/>
            <person name="Oberbeckmann S."/>
            <person name="Bunk B."/>
            <person name="Jeske O."/>
            <person name="Meyerdierks A."/>
            <person name="Storesund J.E."/>
            <person name="Kallscheuer N."/>
            <person name="Luecker S."/>
            <person name="Lage O.M."/>
            <person name="Pohl T."/>
            <person name="Merkel B.J."/>
            <person name="Hornburger P."/>
            <person name="Mueller R.-W."/>
            <person name="Bruemmer F."/>
            <person name="Labrenz M."/>
            <person name="Spormann A.M."/>
            <person name="Op den Camp H."/>
            <person name="Overmann J."/>
            <person name="Amann R."/>
            <person name="Jetten M.S.M."/>
            <person name="Mascher T."/>
            <person name="Medema M.H."/>
            <person name="Devos D.P."/>
            <person name="Kaster A.-K."/>
            <person name="Ovreas L."/>
            <person name="Rohde M."/>
            <person name="Galperin M.Y."/>
            <person name="Jogler C."/>
        </authorList>
    </citation>
    <scope>NUCLEOTIDE SEQUENCE [LARGE SCALE GENOMIC DNA]</scope>
    <source>
        <strain evidence="1 2">Pan161</strain>
    </source>
</reference>
<name>A0A517VJX9_9PLAN</name>
<evidence type="ECO:0000313" key="1">
    <source>
        <dbReference type="EMBL" id="QDT93260.1"/>
    </source>
</evidence>
<organism evidence="1 2">
    <name type="scientific">Gimesia algae</name>
    <dbReference type="NCBI Taxonomy" id="2527971"/>
    <lineage>
        <taxon>Bacteria</taxon>
        <taxon>Pseudomonadati</taxon>
        <taxon>Planctomycetota</taxon>
        <taxon>Planctomycetia</taxon>
        <taxon>Planctomycetales</taxon>
        <taxon>Planctomycetaceae</taxon>
        <taxon>Gimesia</taxon>
    </lineage>
</organism>
<proteinExistence type="predicted"/>
<dbReference type="RefSeq" id="WP_145231245.1">
    <property type="nucleotide sequence ID" value="NZ_CP036343.1"/>
</dbReference>
<protein>
    <submittedName>
        <fullName evidence="1">Uncharacterized protein</fullName>
    </submittedName>
</protein>
<dbReference type="AlphaFoldDB" id="A0A517VJX9"/>
<gene>
    <name evidence="1" type="ORF">Pan161_49380</name>
</gene>
<evidence type="ECO:0000313" key="2">
    <source>
        <dbReference type="Proteomes" id="UP000316855"/>
    </source>
</evidence>
<accession>A0A517VJX9</accession>
<keyword evidence="2" id="KW-1185">Reference proteome</keyword>
<dbReference type="EMBL" id="CP036343">
    <property type="protein sequence ID" value="QDT93260.1"/>
    <property type="molecule type" value="Genomic_DNA"/>
</dbReference>
<sequence length="161" mass="18535">MLEVSLEEFFRTGSFGPVQLGMPRKEINTLLGSTDMWGPSDANSFKSATIWKYGDIEFYFNQDNRLYQIFSDDFEIPESCAEMQLDPWVVRNKMTAESFQDELKQAEIAFSIREISTLPGVIEIVTAGNVRLNCRVELEPDDEFEELGLYSFCLSDYRLLP</sequence>
<dbReference type="KEGG" id="gax:Pan161_49380"/>